<dbReference type="Proteomes" id="UP000603708">
    <property type="component" value="Unassembled WGS sequence"/>
</dbReference>
<evidence type="ECO:0000313" key="1">
    <source>
        <dbReference type="EMBL" id="GHH80558.1"/>
    </source>
</evidence>
<gene>
    <name evidence="1" type="ORF">GCM10018793_35930</name>
</gene>
<proteinExistence type="predicted"/>
<protein>
    <submittedName>
        <fullName evidence="1">Uncharacterized protein</fullName>
    </submittedName>
</protein>
<evidence type="ECO:0000313" key="2">
    <source>
        <dbReference type="Proteomes" id="UP000603708"/>
    </source>
</evidence>
<comment type="caution">
    <text evidence="1">The sequence shown here is derived from an EMBL/GenBank/DDBJ whole genome shotgun (WGS) entry which is preliminary data.</text>
</comment>
<sequence>MQVALGVRVEPEGARRAVQHLVGRPLVTALLQAQVVLHADAGEQGDLLAARPRHPPPGPRRQAGLLGAQGKVAPYALDPEGAARLWTAAAEMVRAG</sequence>
<keyword evidence="2" id="KW-1185">Reference proteome</keyword>
<dbReference type="AlphaFoldDB" id="A0A919G9P2"/>
<reference evidence="1" key="1">
    <citation type="journal article" date="2014" name="Int. J. Syst. Evol. Microbiol.">
        <title>Complete genome sequence of Corynebacterium casei LMG S-19264T (=DSM 44701T), isolated from a smear-ripened cheese.</title>
        <authorList>
            <consortium name="US DOE Joint Genome Institute (JGI-PGF)"/>
            <person name="Walter F."/>
            <person name="Albersmeier A."/>
            <person name="Kalinowski J."/>
            <person name="Ruckert C."/>
        </authorList>
    </citation>
    <scope>NUCLEOTIDE SEQUENCE</scope>
    <source>
        <strain evidence="1">JCM 5069</strain>
    </source>
</reference>
<dbReference type="EMBL" id="BNCD01000010">
    <property type="protein sequence ID" value="GHH80558.1"/>
    <property type="molecule type" value="Genomic_DNA"/>
</dbReference>
<organism evidence="1 2">
    <name type="scientific">Streptomyces sulfonofaciens</name>
    <dbReference type="NCBI Taxonomy" id="68272"/>
    <lineage>
        <taxon>Bacteria</taxon>
        <taxon>Bacillati</taxon>
        <taxon>Actinomycetota</taxon>
        <taxon>Actinomycetes</taxon>
        <taxon>Kitasatosporales</taxon>
        <taxon>Streptomycetaceae</taxon>
        <taxon>Streptomyces</taxon>
    </lineage>
</organism>
<name>A0A919G9P2_9ACTN</name>
<accession>A0A919G9P2</accession>
<reference evidence="1" key="2">
    <citation type="submission" date="2020-09" db="EMBL/GenBank/DDBJ databases">
        <authorList>
            <person name="Sun Q."/>
            <person name="Ohkuma M."/>
        </authorList>
    </citation>
    <scope>NUCLEOTIDE SEQUENCE</scope>
    <source>
        <strain evidence="1">JCM 5069</strain>
    </source>
</reference>
<dbReference type="RefSeq" id="WP_373317014.1">
    <property type="nucleotide sequence ID" value="NZ_BNCD01000010.1"/>
</dbReference>